<proteinExistence type="predicted"/>
<accession>A0ABV5AKX1</accession>
<sequence length="50" mass="5813">MEVAWHTHGLGRRPEMTRVPQRIHPVDLTRRMEAGNNGGYAEIILYLQKL</sequence>
<comment type="caution">
    <text evidence="1">The sequence shown here is derived from an EMBL/GenBank/DDBJ whole genome shotgun (WGS) entry which is preliminary data.</text>
</comment>
<dbReference type="RefSeq" id="WP_375330600.1">
    <property type="nucleotide sequence ID" value="NZ_JBDXSU010000030.1"/>
</dbReference>
<keyword evidence="2" id="KW-1185">Reference proteome</keyword>
<dbReference type="Proteomes" id="UP001579974">
    <property type="component" value="Unassembled WGS sequence"/>
</dbReference>
<protein>
    <submittedName>
        <fullName evidence="1">Uncharacterized protein</fullName>
    </submittedName>
</protein>
<evidence type="ECO:0000313" key="2">
    <source>
        <dbReference type="Proteomes" id="UP001579974"/>
    </source>
</evidence>
<dbReference type="EMBL" id="JBDXSU010000030">
    <property type="protein sequence ID" value="MFB5192891.1"/>
    <property type="molecule type" value="Genomic_DNA"/>
</dbReference>
<evidence type="ECO:0000313" key="1">
    <source>
        <dbReference type="EMBL" id="MFB5192891.1"/>
    </source>
</evidence>
<reference evidence="1 2" key="1">
    <citation type="journal article" date="2024" name="Int. J. Mol. Sci.">
        <title>Exploration of Alicyclobacillus spp. Genome in Search of Antibiotic Resistance.</title>
        <authorList>
            <person name="Bucka-Kolendo J."/>
            <person name="Kiousi D.E."/>
            <person name="Dekowska A."/>
            <person name="Mikolajczuk-Szczyrba A."/>
            <person name="Karadedos D.M."/>
            <person name="Michael P."/>
            <person name="Galanis A."/>
            <person name="Sokolowska B."/>
        </authorList>
    </citation>
    <scope>NUCLEOTIDE SEQUENCE [LARGE SCALE GENOMIC DNA]</scope>
    <source>
        <strain evidence="1 2">KKP 3000</strain>
    </source>
</reference>
<organism evidence="1 2">
    <name type="scientific">Alicyclobacillus fastidiosus</name>
    <dbReference type="NCBI Taxonomy" id="392011"/>
    <lineage>
        <taxon>Bacteria</taxon>
        <taxon>Bacillati</taxon>
        <taxon>Bacillota</taxon>
        <taxon>Bacilli</taxon>
        <taxon>Bacillales</taxon>
        <taxon>Alicyclobacillaceae</taxon>
        <taxon>Alicyclobacillus</taxon>
    </lineage>
</organism>
<gene>
    <name evidence="1" type="ORF">KKP3000_002483</name>
</gene>
<name>A0ABV5AKX1_9BACL</name>